<keyword evidence="3" id="KW-0378">Hydrolase</keyword>
<evidence type="ECO:0000313" key="7">
    <source>
        <dbReference type="Proteomes" id="UP001138961"/>
    </source>
</evidence>
<dbReference type="Proteomes" id="UP001138961">
    <property type="component" value="Unassembled WGS sequence"/>
</dbReference>
<organism evidence="6 7">
    <name type="scientific">Loktanella gaetbuli</name>
    <dbReference type="NCBI Taxonomy" id="2881335"/>
    <lineage>
        <taxon>Bacteria</taxon>
        <taxon>Pseudomonadati</taxon>
        <taxon>Pseudomonadota</taxon>
        <taxon>Alphaproteobacteria</taxon>
        <taxon>Rhodobacterales</taxon>
        <taxon>Roseobacteraceae</taxon>
        <taxon>Loktanella</taxon>
    </lineage>
</organism>
<dbReference type="InterPro" id="IPR024607">
    <property type="entry name" value="Sulfatase_CS"/>
</dbReference>
<dbReference type="InterPro" id="IPR050738">
    <property type="entry name" value="Sulfatase"/>
</dbReference>
<protein>
    <submittedName>
        <fullName evidence="6">Sulfatase-like hydrolase/transferase</fullName>
    </submittedName>
</protein>
<evidence type="ECO:0000256" key="2">
    <source>
        <dbReference type="ARBA" id="ARBA00022723"/>
    </source>
</evidence>
<dbReference type="Gene3D" id="3.40.720.10">
    <property type="entry name" value="Alkaline Phosphatase, subunit A"/>
    <property type="match status" value="1"/>
</dbReference>
<dbReference type="InterPro" id="IPR000917">
    <property type="entry name" value="Sulfatase_N"/>
</dbReference>
<dbReference type="PANTHER" id="PTHR42693:SF53">
    <property type="entry name" value="ENDO-4-O-SULFATASE"/>
    <property type="match status" value="1"/>
</dbReference>
<dbReference type="EMBL" id="JAJATZ010000006">
    <property type="protein sequence ID" value="MCB5200189.1"/>
    <property type="molecule type" value="Genomic_DNA"/>
</dbReference>
<gene>
    <name evidence="6" type="ORF">LGQ03_13140</name>
</gene>
<dbReference type="SUPFAM" id="SSF53649">
    <property type="entry name" value="Alkaline phosphatase-like"/>
    <property type="match status" value="1"/>
</dbReference>
<evidence type="ECO:0000313" key="6">
    <source>
        <dbReference type="EMBL" id="MCB5200189.1"/>
    </source>
</evidence>
<name>A0ABS8BX89_9RHOB</name>
<accession>A0ABS8BX89</accession>
<proteinExistence type="inferred from homology"/>
<keyword evidence="7" id="KW-1185">Reference proteome</keyword>
<dbReference type="Pfam" id="PF00884">
    <property type="entry name" value="Sulfatase"/>
    <property type="match status" value="1"/>
</dbReference>
<dbReference type="RefSeq" id="WP_226748768.1">
    <property type="nucleotide sequence ID" value="NZ_JAJATZ010000006.1"/>
</dbReference>
<comment type="caution">
    <text evidence="6">The sequence shown here is derived from an EMBL/GenBank/DDBJ whole genome shotgun (WGS) entry which is preliminary data.</text>
</comment>
<dbReference type="PROSITE" id="PS00523">
    <property type="entry name" value="SULFATASE_1"/>
    <property type="match status" value="1"/>
</dbReference>
<dbReference type="InterPro" id="IPR017850">
    <property type="entry name" value="Alkaline_phosphatase_core_sf"/>
</dbReference>
<sequence length="529" mass="59669">MNKPNIVMILADHVAFHGHYGSDRYPYRWPHLDRIAGQGVWCDQARCITPVCTPSRASFLTGKRPDKHGLRWNSEYPIPHNRRDFRDDEVLYPAYLAQAGYQNHYYGKWHCGVNKTAADYGLIGWSLPEYGNLYASDRYKAYLADRGLDQPRCRIDHHLLRPELDGTTVLMDPEEPWDFMDGAGVLLGDPAAQEQNFVANIAADAIRDLARGNDPFSMVISLWGPHHPYYPSEDFAALINPADIPPYPSFAEDLSDKPWRYRVQRDLRCQHRAGERWPDWGIWQTVLARAYAAGLQTDAAIGRIADVLEAEGIADNTLFIVTADHGDGLAAHGAGWDKYSSFSEEVARIPLVMRWPDGLPAGATISDPVTLLDVTATMIDAAGAPDDLHPLGLDGDSLLPMARGMSRREALICDHFGHSGDIAFQKILYLDGWKYVCCWGDGDELYDLTADPFEMDNRVNDPATIDRQHVMRDRIIAHLEARRAARSMWKPAAFWEDGIVFSSPEWPREETLLLYKLRSLQADPDYHPG</sequence>
<dbReference type="PANTHER" id="PTHR42693">
    <property type="entry name" value="ARYLSULFATASE FAMILY MEMBER"/>
    <property type="match status" value="1"/>
</dbReference>
<reference evidence="6" key="1">
    <citation type="submission" date="2021-10" db="EMBL/GenBank/DDBJ databases">
        <title>Loktanella gaetbuli sp. nov., isolated from a tidal flat.</title>
        <authorList>
            <person name="Park S."/>
            <person name="Yoon J.-H."/>
        </authorList>
    </citation>
    <scope>NUCLEOTIDE SEQUENCE</scope>
    <source>
        <strain evidence="6">TSTF-M6</strain>
    </source>
</reference>
<evidence type="ECO:0000256" key="3">
    <source>
        <dbReference type="ARBA" id="ARBA00022801"/>
    </source>
</evidence>
<keyword evidence="4" id="KW-0106">Calcium</keyword>
<comment type="similarity">
    <text evidence="1">Belongs to the sulfatase family.</text>
</comment>
<evidence type="ECO:0000256" key="1">
    <source>
        <dbReference type="ARBA" id="ARBA00008779"/>
    </source>
</evidence>
<keyword evidence="2" id="KW-0479">Metal-binding</keyword>
<evidence type="ECO:0000259" key="5">
    <source>
        <dbReference type="Pfam" id="PF00884"/>
    </source>
</evidence>
<feature type="domain" description="Sulfatase N-terminal" evidence="5">
    <location>
        <begin position="4"/>
        <end position="384"/>
    </location>
</feature>
<evidence type="ECO:0000256" key="4">
    <source>
        <dbReference type="ARBA" id="ARBA00022837"/>
    </source>
</evidence>